<evidence type="ECO:0000313" key="2">
    <source>
        <dbReference type="Proteomes" id="UP000184693"/>
    </source>
</evidence>
<protein>
    <submittedName>
        <fullName evidence="1">Uncharacterized protein</fullName>
    </submittedName>
</protein>
<dbReference type="RefSeq" id="WP_074268446.1">
    <property type="nucleotide sequence ID" value="NZ_FSRM01000002.1"/>
</dbReference>
<gene>
    <name evidence="1" type="ORF">SAMN05444168_6656</name>
</gene>
<dbReference type="Proteomes" id="UP000184693">
    <property type="component" value="Unassembled WGS sequence"/>
</dbReference>
<proteinExistence type="predicted"/>
<dbReference type="AlphaFoldDB" id="A0A1N6KB75"/>
<reference evidence="1 2" key="1">
    <citation type="submission" date="2016-11" db="EMBL/GenBank/DDBJ databases">
        <authorList>
            <person name="Jaros S."/>
            <person name="Januszkiewicz K."/>
            <person name="Wedrychowicz H."/>
        </authorList>
    </citation>
    <scope>NUCLEOTIDE SEQUENCE [LARGE SCALE GENOMIC DNA]</scope>
    <source>
        <strain evidence="1 2">GAS86</strain>
    </source>
</reference>
<name>A0A1N6KB75_9BURK</name>
<dbReference type="OrthoDB" id="9100431at2"/>
<accession>A0A1N6KB75</accession>
<sequence>MQSSGESRAARWRRAPSRLTQVCIVTDNTVAETFEQALAARLESSPQVALLRLLDPAAARGEWLVSREHGTIRPQKHGSANGIEQALDPLPRDSRLLLCSQDMDALDWLGGVIGQRVFFAHYRPSANHELQLGTMIGTVEDALRASLSEKWGDSY</sequence>
<evidence type="ECO:0000313" key="1">
    <source>
        <dbReference type="EMBL" id="SIO53808.1"/>
    </source>
</evidence>
<organism evidence="1 2">
    <name type="scientific">Paraburkholderia phenazinium</name>
    <dbReference type="NCBI Taxonomy" id="60549"/>
    <lineage>
        <taxon>Bacteria</taxon>
        <taxon>Pseudomonadati</taxon>
        <taxon>Pseudomonadota</taxon>
        <taxon>Betaproteobacteria</taxon>
        <taxon>Burkholderiales</taxon>
        <taxon>Burkholderiaceae</taxon>
        <taxon>Paraburkholderia</taxon>
    </lineage>
</organism>
<dbReference type="EMBL" id="FSRM01000002">
    <property type="protein sequence ID" value="SIO53808.1"/>
    <property type="molecule type" value="Genomic_DNA"/>
</dbReference>